<gene>
    <name evidence="8" type="ORF">BP5796_01809</name>
</gene>
<dbReference type="Gene3D" id="1.20.1250.20">
    <property type="entry name" value="MFS general substrate transporter like domains"/>
    <property type="match status" value="1"/>
</dbReference>
<dbReference type="EMBL" id="PDLN01000002">
    <property type="protein sequence ID" value="RDW92415.1"/>
    <property type="molecule type" value="Genomic_DNA"/>
</dbReference>
<feature type="transmembrane region" description="Helical" evidence="6">
    <location>
        <begin position="431"/>
        <end position="454"/>
    </location>
</feature>
<feature type="domain" description="Major facilitator superfamily (MFS) profile" evidence="7">
    <location>
        <begin position="79"/>
        <end position="554"/>
    </location>
</feature>
<dbReference type="InterPro" id="IPR011701">
    <property type="entry name" value="MFS"/>
</dbReference>
<dbReference type="PANTHER" id="PTHR23501:SF6">
    <property type="entry name" value="MULTIDRUG TRANSPORTER, PUTATIVE (AFU_ORTHOLOGUE AFUA_3G14560)-RELATED"/>
    <property type="match status" value="1"/>
</dbReference>
<evidence type="ECO:0000256" key="1">
    <source>
        <dbReference type="ARBA" id="ARBA00004141"/>
    </source>
</evidence>
<dbReference type="Proteomes" id="UP000256328">
    <property type="component" value="Unassembled WGS sequence"/>
</dbReference>
<feature type="transmembrane region" description="Helical" evidence="6">
    <location>
        <begin position="201"/>
        <end position="226"/>
    </location>
</feature>
<feature type="transmembrane region" description="Helical" evidence="6">
    <location>
        <begin position="232"/>
        <end position="252"/>
    </location>
</feature>
<dbReference type="GO" id="GO:0015174">
    <property type="term" value="F:basic amino acid transmembrane transporter activity"/>
    <property type="evidence" value="ECO:0007669"/>
    <property type="project" value="TreeGrafter"/>
</dbReference>
<name>A0A3D8T1G2_9HELO</name>
<organism evidence="8 9">
    <name type="scientific">Coleophoma crateriformis</name>
    <dbReference type="NCBI Taxonomy" id="565419"/>
    <lineage>
        <taxon>Eukaryota</taxon>
        <taxon>Fungi</taxon>
        <taxon>Dikarya</taxon>
        <taxon>Ascomycota</taxon>
        <taxon>Pezizomycotina</taxon>
        <taxon>Leotiomycetes</taxon>
        <taxon>Helotiales</taxon>
        <taxon>Dermateaceae</taxon>
        <taxon>Coleophoma</taxon>
    </lineage>
</organism>
<feature type="transmembrane region" description="Helical" evidence="6">
    <location>
        <begin position="475"/>
        <end position="495"/>
    </location>
</feature>
<feature type="transmembrane region" description="Helical" evidence="6">
    <location>
        <begin position="338"/>
        <end position="357"/>
    </location>
</feature>
<feature type="transmembrane region" description="Helical" evidence="6">
    <location>
        <begin position="77"/>
        <end position="104"/>
    </location>
</feature>
<sequence length="599" mass="63014">MASGRSVQTAAVIRGRSRDGAYMNEESGLVSPVGERAPLLGPSLSGSDDGSEGTLANASEEHDGDEPNQSVGRTRALFIMLSLWGLIFLQASNVSIIAVTQSIIAEELDAFTETSWFTSTYLIAMSSCAPLAGRLATIFSPRNCMFFASVLFSLGGLVTASASALPVFLLGRAISGVGGAGIMTITFVLVLELCGKKRRGLFVGLANTGFTSGVALGAVLAGALVGATGWRFLFLIQSPLALLAGLGVAFSIPKSFSSSASKADGERSMWSKLTKIDYIGAVTLTLAIVLFLYGLSAPKIAWLSVILSFITFPCFLYVEICFASDPIIPVTVLKSRGALLSCFAQLGIMASRWMVLFYTPVYALSIRGWSPASAGSILVPTNLGFAAGSVLAGALHIRRAGSFWSACIICYSLFVSTLVVLGFISNPATPTWAYVLATFCNGLFVGAALNYTLAHVLHLTPPDTHYVVTSLLNTFRGFAGSFGSAIGGGFFIRVLKRNLETGFKKHGLTGKENLLRRLLGSPILVQGLEGVDKIVAVDAYVGAFKTLFWAGSGLAIAMVLVQAGTGWKIGRVTGEERDEVGVVRGEVEGPGGEDSETHV</sequence>
<feature type="transmembrane region" description="Helical" evidence="6">
    <location>
        <begin position="174"/>
        <end position="194"/>
    </location>
</feature>
<comment type="caution">
    <text evidence="8">The sequence shown here is derived from an EMBL/GenBank/DDBJ whole genome shotgun (WGS) entry which is preliminary data.</text>
</comment>
<comment type="subcellular location">
    <subcellularLocation>
        <location evidence="1">Membrane</location>
        <topology evidence="1">Multi-pass membrane protein</topology>
    </subcellularLocation>
</comment>
<accession>A0A3D8T1G2</accession>
<keyword evidence="3 6" id="KW-1133">Transmembrane helix</keyword>
<dbReference type="Pfam" id="PF07690">
    <property type="entry name" value="MFS_1"/>
    <property type="match status" value="1"/>
</dbReference>
<evidence type="ECO:0000256" key="5">
    <source>
        <dbReference type="SAM" id="MobiDB-lite"/>
    </source>
</evidence>
<feature type="transmembrane region" description="Helical" evidence="6">
    <location>
        <begin position="116"/>
        <end position="133"/>
    </location>
</feature>
<dbReference type="InterPro" id="IPR020846">
    <property type="entry name" value="MFS_dom"/>
</dbReference>
<evidence type="ECO:0000256" key="3">
    <source>
        <dbReference type="ARBA" id="ARBA00022989"/>
    </source>
</evidence>
<dbReference type="GO" id="GO:0000329">
    <property type="term" value="C:fungal-type vacuole membrane"/>
    <property type="evidence" value="ECO:0007669"/>
    <property type="project" value="TreeGrafter"/>
</dbReference>
<dbReference type="PROSITE" id="PS50850">
    <property type="entry name" value="MFS"/>
    <property type="match status" value="1"/>
</dbReference>
<feature type="transmembrane region" description="Helical" evidence="6">
    <location>
        <begin position="300"/>
        <end position="318"/>
    </location>
</feature>
<feature type="compositionally biased region" description="Low complexity" evidence="5">
    <location>
        <begin position="38"/>
        <end position="48"/>
    </location>
</feature>
<keyword evidence="9" id="KW-1185">Reference proteome</keyword>
<feature type="transmembrane region" description="Helical" evidence="6">
    <location>
        <begin position="403"/>
        <end position="425"/>
    </location>
</feature>
<feature type="transmembrane region" description="Helical" evidence="6">
    <location>
        <begin position="547"/>
        <end position="567"/>
    </location>
</feature>
<dbReference type="OrthoDB" id="4160219at2759"/>
<dbReference type="AlphaFoldDB" id="A0A3D8T1G2"/>
<evidence type="ECO:0000256" key="6">
    <source>
        <dbReference type="SAM" id="Phobius"/>
    </source>
</evidence>
<feature type="region of interest" description="Disordered" evidence="5">
    <location>
        <begin position="23"/>
        <end position="69"/>
    </location>
</feature>
<reference evidence="8 9" key="1">
    <citation type="journal article" date="2018" name="IMA Fungus">
        <title>IMA Genome-F 9: Draft genome sequence of Annulohypoxylon stygium, Aspergillus mulundensis, Berkeleyomyces basicola (syn. Thielaviopsis basicola), Ceratocystis smalleyi, two Cercospora beticola strains, Coleophoma cylindrospora, Fusarium fracticaudum, Phialophora cf. hyalina, and Morchella septimelata.</title>
        <authorList>
            <person name="Wingfield B.D."/>
            <person name="Bills G.F."/>
            <person name="Dong Y."/>
            <person name="Huang W."/>
            <person name="Nel W.J."/>
            <person name="Swalarsk-Parry B.S."/>
            <person name="Vaghefi N."/>
            <person name="Wilken P.M."/>
            <person name="An Z."/>
            <person name="de Beer Z.W."/>
            <person name="De Vos L."/>
            <person name="Chen L."/>
            <person name="Duong T.A."/>
            <person name="Gao Y."/>
            <person name="Hammerbacher A."/>
            <person name="Kikkert J.R."/>
            <person name="Li Y."/>
            <person name="Li H."/>
            <person name="Li K."/>
            <person name="Li Q."/>
            <person name="Liu X."/>
            <person name="Ma X."/>
            <person name="Naidoo K."/>
            <person name="Pethybridge S.J."/>
            <person name="Sun J."/>
            <person name="Steenkamp E.T."/>
            <person name="van der Nest M.A."/>
            <person name="van Wyk S."/>
            <person name="Wingfield M.J."/>
            <person name="Xiong C."/>
            <person name="Yue Q."/>
            <person name="Zhang X."/>
        </authorList>
    </citation>
    <scope>NUCLEOTIDE SEQUENCE [LARGE SCALE GENOMIC DNA]</scope>
    <source>
        <strain evidence="8 9">BP5796</strain>
    </source>
</reference>
<feature type="transmembrane region" description="Helical" evidence="6">
    <location>
        <begin position="145"/>
        <end position="168"/>
    </location>
</feature>
<evidence type="ECO:0000313" key="9">
    <source>
        <dbReference type="Proteomes" id="UP000256328"/>
    </source>
</evidence>
<dbReference type="PANTHER" id="PTHR23501">
    <property type="entry name" value="MAJOR FACILITATOR SUPERFAMILY"/>
    <property type="match status" value="1"/>
</dbReference>
<evidence type="ECO:0000256" key="2">
    <source>
        <dbReference type="ARBA" id="ARBA00022692"/>
    </source>
</evidence>
<dbReference type="SUPFAM" id="SSF103473">
    <property type="entry name" value="MFS general substrate transporter"/>
    <property type="match status" value="1"/>
</dbReference>
<keyword evidence="2 6" id="KW-0812">Transmembrane</keyword>
<feature type="transmembrane region" description="Helical" evidence="6">
    <location>
        <begin position="377"/>
        <end position="396"/>
    </location>
</feature>
<evidence type="ECO:0000259" key="7">
    <source>
        <dbReference type="PROSITE" id="PS50850"/>
    </source>
</evidence>
<keyword evidence="4 6" id="KW-0472">Membrane</keyword>
<evidence type="ECO:0000256" key="4">
    <source>
        <dbReference type="ARBA" id="ARBA00023136"/>
    </source>
</evidence>
<feature type="transmembrane region" description="Helical" evidence="6">
    <location>
        <begin position="276"/>
        <end position="294"/>
    </location>
</feature>
<protein>
    <submittedName>
        <fullName evidence="8">MFS general substrate transporter-44</fullName>
    </submittedName>
</protein>
<dbReference type="InterPro" id="IPR036259">
    <property type="entry name" value="MFS_trans_sf"/>
</dbReference>
<evidence type="ECO:0000313" key="8">
    <source>
        <dbReference type="EMBL" id="RDW92415.1"/>
    </source>
</evidence>
<proteinExistence type="predicted"/>